<organism evidence="3 4">
    <name type="scientific">Propithecus coquereli</name>
    <name type="common">Coquerel's sifaka</name>
    <name type="synonym">Propithecus verreauxi coquereli</name>
    <dbReference type="NCBI Taxonomy" id="379532"/>
    <lineage>
        <taxon>Eukaryota</taxon>
        <taxon>Metazoa</taxon>
        <taxon>Chordata</taxon>
        <taxon>Craniata</taxon>
        <taxon>Vertebrata</taxon>
        <taxon>Euteleostomi</taxon>
        <taxon>Mammalia</taxon>
        <taxon>Eutheria</taxon>
        <taxon>Euarchontoglires</taxon>
        <taxon>Primates</taxon>
        <taxon>Strepsirrhini</taxon>
        <taxon>Lemuriformes</taxon>
        <taxon>Indriidae</taxon>
        <taxon>Propithecus</taxon>
    </lineage>
</organism>
<feature type="region of interest" description="Disordered" evidence="1">
    <location>
        <begin position="609"/>
        <end position="787"/>
    </location>
</feature>
<feature type="region of interest" description="Disordered" evidence="1">
    <location>
        <begin position="820"/>
        <end position="844"/>
    </location>
</feature>
<feature type="compositionally biased region" description="Polar residues" evidence="1">
    <location>
        <begin position="517"/>
        <end position="532"/>
    </location>
</feature>
<evidence type="ECO:0000313" key="3">
    <source>
        <dbReference type="Ensembl" id="ENSPCOP00000025360.1"/>
    </source>
</evidence>
<dbReference type="InterPro" id="IPR040292">
    <property type="entry name" value="C2orf78-like"/>
</dbReference>
<evidence type="ECO:0000313" key="4">
    <source>
        <dbReference type="Proteomes" id="UP000233160"/>
    </source>
</evidence>
<gene>
    <name evidence="3" type="primary">C2orf78</name>
</gene>
<feature type="region of interest" description="Disordered" evidence="1">
    <location>
        <begin position="512"/>
        <end position="586"/>
    </location>
</feature>
<reference evidence="3" key="1">
    <citation type="submission" date="2025-08" db="UniProtKB">
        <authorList>
            <consortium name="Ensembl"/>
        </authorList>
    </citation>
    <scope>IDENTIFICATION</scope>
</reference>
<protein>
    <submittedName>
        <fullName evidence="3">Chromosome 2 open reading frame 78</fullName>
    </submittedName>
</protein>
<dbReference type="OMA" id="QDFCFQP"/>
<feature type="compositionally biased region" description="Polar residues" evidence="1">
    <location>
        <begin position="713"/>
        <end position="726"/>
    </location>
</feature>
<dbReference type="PANTHER" id="PTHR31466:SF1">
    <property type="entry name" value="RIKEN CDNA 4930433I11 GENE"/>
    <property type="match status" value="1"/>
</dbReference>
<name>A0A2K6GGJ1_PROCO</name>
<evidence type="ECO:0000256" key="1">
    <source>
        <dbReference type="SAM" id="MobiDB-lite"/>
    </source>
</evidence>
<dbReference type="GeneTree" id="ENSGT00390000014208"/>
<feature type="domain" description="DUF4629" evidence="2">
    <location>
        <begin position="469"/>
        <end position="609"/>
    </location>
</feature>
<dbReference type="STRING" id="379532.ENSPCOP00000025360"/>
<feature type="compositionally biased region" description="Basic and acidic residues" evidence="1">
    <location>
        <begin position="547"/>
        <end position="566"/>
    </location>
</feature>
<keyword evidence="4" id="KW-1185">Reference proteome</keyword>
<dbReference type="Pfam" id="PF15442">
    <property type="entry name" value="DUF4629"/>
    <property type="match status" value="1"/>
</dbReference>
<dbReference type="PANTHER" id="PTHR31466">
    <property type="entry name" value="GENE 5591-RELATED"/>
    <property type="match status" value="1"/>
</dbReference>
<sequence>MSENFQNSSLLGTANSLQLSLPVVSNEASLTGSVRNFSRVSTPAVSSSWILPSPTSSSFQSLMGSAYLYQHSSTTMLSGVTGQSPVSISTASYPSVFDWDMTGSTEKSSSQGDLTVTLIDQDRTISSMSMTAHYDQASDTNTMVPLYPSLSASLVQGTSSQISNQEHSLSLPYQEGSKVYYYNQSTLGPLLSGELNPCLQSYGSMSYTGSMSSASQPEMVMVLKEVQPTDVLPVTSTPRIYYSVSAQPITETSFEVMETSLGMDTSLGLQTPAQTLCLTQTPEFSKSCRRRNIQLIESNPPSDFGDISIIASVQSPSDFLALPPASTQEQKENKNLDETTTKLSKSLDAYQIPIENQDPPLLPLEIPDIHQLLASIDPLGQEVQPGSKTVSLGNSSLSLEHQGTIESEIESGSSFSDISTLVKDIHLPELFNSLKDLDQSKDLTAIKAKDMRAKMVNQSQEKSSVIKGPSDQVRKNKHKASEPISGAPKAKIQPKNQECLIGEEVIVLSAVGKHSNSKPQKVASSRSSNTKGHGQEKTKRTRGNNSKKAEEGKQSGNKVEAEEKPTIPKMKRKKNQLELSPQNFKKPRSCLGMHMLESVQVFHALGKKSDKKTGLSSSWKLGNSSNSKDPRLSQTFKPWLDTQCEGKGSEKTQVKAQKTDGSAGKECPSPSQYELPPPGKVKLIPLSFPTLDKPPARPIPRRPHSLASRRPASANTAQPGSTNSAQPIAVNPSQPAPANAFSTGPVRPAQPISTNAARPSFTNPTQPSEPQSAPSKPAPCKTSSCTSVQQEPVFTAVTKAKSPPKPQNQFPLQDFSCQPIPWRKPNISGPVLSKPITKEQRPEREAMKRKAQQERENAAKYSSLGKVQFFIEREKEMEISRYYGYVK</sequence>
<feature type="region of interest" description="Disordered" evidence="1">
    <location>
        <begin position="454"/>
        <end position="492"/>
    </location>
</feature>
<dbReference type="Proteomes" id="UP000233160">
    <property type="component" value="Unassembled WGS sequence"/>
</dbReference>
<proteinExistence type="predicted"/>
<dbReference type="AlphaFoldDB" id="A0A2K6GGJ1"/>
<accession>A0A2K6GGJ1</accession>
<evidence type="ECO:0000259" key="2">
    <source>
        <dbReference type="Pfam" id="PF15442"/>
    </source>
</evidence>
<feature type="compositionally biased region" description="Low complexity" evidence="1">
    <location>
        <begin position="614"/>
        <end position="627"/>
    </location>
</feature>
<reference evidence="3" key="2">
    <citation type="submission" date="2025-09" db="UniProtKB">
        <authorList>
            <consortium name="Ensembl"/>
        </authorList>
    </citation>
    <scope>IDENTIFICATION</scope>
</reference>
<dbReference type="InterPro" id="IPR027898">
    <property type="entry name" value="DUF4629"/>
</dbReference>
<feature type="compositionally biased region" description="Polar residues" evidence="1">
    <location>
        <begin position="751"/>
        <end position="774"/>
    </location>
</feature>
<dbReference type="Ensembl" id="ENSPCOT00000036051.1">
    <property type="protein sequence ID" value="ENSPCOP00000025360.1"/>
    <property type="gene ID" value="ENSPCOG00000024900.1"/>
</dbReference>